<dbReference type="InterPro" id="IPR027806">
    <property type="entry name" value="HARBI1_dom"/>
</dbReference>
<dbReference type="Pfam" id="PF13359">
    <property type="entry name" value="DDE_Tnp_4"/>
    <property type="match status" value="1"/>
</dbReference>
<evidence type="ECO:0000256" key="1">
    <source>
        <dbReference type="ARBA" id="ARBA00001968"/>
    </source>
</evidence>
<accession>A0A7S0AWH7</accession>
<reference evidence="4" key="1">
    <citation type="submission" date="2021-01" db="EMBL/GenBank/DDBJ databases">
        <authorList>
            <person name="Corre E."/>
            <person name="Pelletier E."/>
            <person name="Niang G."/>
            <person name="Scheremetjew M."/>
            <person name="Finn R."/>
            <person name="Kale V."/>
            <person name="Holt S."/>
            <person name="Cochrane G."/>
            <person name="Meng A."/>
            <person name="Brown T."/>
            <person name="Cohen L."/>
        </authorList>
    </citation>
    <scope>NUCLEOTIDE SEQUENCE</scope>
    <source>
        <strain evidence="4">CCMP3303</strain>
    </source>
</reference>
<evidence type="ECO:0000256" key="2">
    <source>
        <dbReference type="ARBA" id="ARBA00022723"/>
    </source>
</evidence>
<sequence length="299" mass="34984">MFFEAGSYIMRRHVVYGNLYDAQRWEWTFNATPRMCSITWDTIKPEENMQGNPLPKHLTWALMFMNLYLTEVISTSLAGADEKTFRKWVWLFVEAIEAKTYDVIRFERRLENRNGNVCTTSVDGVDFAIMEPRPNWNNKRRWSGYFSEKFNGPGLRREIGMCISTGNFVWVNGPFPAAYSDLQIFRKDLIDEMGEGEKVVADQGYNGEKDYIVTSKYLRKMGELGQLDDYFKVRARHECGNRRLKVWNILGHRFRHGLHKHGMVFRAVAVIEQLKMDNGSPMFPVVWEDYGLGILEMNI</sequence>
<evidence type="ECO:0000259" key="3">
    <source>
        <dbReference type="Pfam" id="PF13359"/>
    </source>
</evidence>
<gene>
    <name evidence="4" type="ORF">MPOL1434_LOCUS8918</name>
</gene>
<evidence type="ECO:0000313" key="4">
    <source>
        <dbReference type="EMBL" id="CAD8376251.1"/>
    </source>
</evidence>
<protein>
    <recommendedName>
        <fullName evidence="3">DDE Tnp4 domain-containing protein</fullName>
    </recommendedName>
</protein>
<dbReference type="EMBL" id="HBEJ01015210">
    <property type="protein sequence ID" value="CAD8376251.1"/>
    <property type="molecule type" value="Transcribed_RNA"/>
</dbReference>
<keyword evidence="2" id="KW-0479">Metal-binding</keyword>
<feature type="domain" description="DDE Tnp4" evidence="3">
    <location>
        <begin position="122"/>
        <end position="271"/>
    </location>
</feature>
<comment type="cofactor">
    <cofactor evidence="1">
        <name>a divalent metal cation</name>
        <dbReference type="ChEBI" id="CHEBI:60240"/>
    </cofactor>
</comment>
<dbReference type="GO" id="GO:0046872">
    <property type="term" value="F:metal ion binding"/>
    <property type="evidence" value="ECO:0007669"/>
    <property type="project" value="UniProtKB-KW"/>
</dbReference>
<organism evidence="4">
    <name type="scientific">Minutocellus polymorphus</name>
    <dbReference type="NCBI Taxonomy" id="265543"/>
    <lineage>
        <taxon>Eukaryota</taxon>
        <taxon>Sar</taxon>
        <taxon>Stramenopiles</taxon>
        <taxon>Ochrophyta</taxon>
        <taxon>Bacillariophyta</taxon>
        <taxon>Mediophyceae</taxon>
        <taxon>Cymatosirophycidae</taxon>
        <taxon>Cymatosirales</taxon>
        <taxon>Cymatosiraceae</taxon>
        <taxon>Minutocellus</taxon>
    </lineage>
</organism>
<dbReference type="AlphaFoldDB" id="A0A7S0AWH7"/>
<proteinExistence type="predicted"/>
<name>A0A7S0AWH7_9STRA</name>